<dbReference type="Proteomes" id="UP000272412">
    <property type="component" value="Unassembled WGS sequence"/>
</dbReference>
<dbReference type="Pfam" id="PF11367">
    <property type="entry name" value="Tail_completion_gp17"/>
    <property type="match status" value="1"/>
</dbReference>
<sequence length="121" mass="13501">MLPPIFKTLNTPDIRQMVGENPVRIYDFGHAPDGTLPPYIVFTQISGAPYEQISGVPSADKDLVQIDCYTADRVGCRRLAQLVQTALDNVGQSNRMIIQDYESETALYRIGLEVDWISARA</sequence>
<dbReference type="InterPro" id="IPR021508">
    <property type="entry name" value="Gp17-like"/>
</dbReference>
<proteinExistence type="predicted"/>
<gene>
    <name evidence="1" type="ORF">EGK74_01830</name>
</gene>
<dbReference type="EMBL" id="RPFL01000002">
    <property type="protein sequence ID" value="RPD90515.1"/>
    <property type="molecule type" value="Genomic_DNA"/>
</dbReference>
<evidence type="ECO:0000313" key="2">
    <source>
        <dbReference type="Proteomes" id="UP000272412"/>
    </source>
</evidence>
<organism evidence="1 2">
    <name type="scientific">Neisseria weixii</name>
    <dbReference type="NCBI Taxonomy" id="1853276"/>
    <lineage>
        <taxon>Bacteria</taxon>
        <taxon>Pseudomonadati</taxon>
        <taxon>Pseudomonadota</taxon>
        <taxon>Betaproteobacteria</taxon>
        <taxon>Neisseriales</taxon>
        <taxon>Neisseriaceae</taxon>
        <taxon>Neisseria</taxon>
    </lineage>
</organism>
<dbReference type="RefSeq" id="WP_123803638.1">
    <property type="nucleotide sequence ID" value="NZ_RPFL01000002.1"/>
</dbReference>
<reference evidence="1 2" key="1">
    <citation type="submission" date="2018-11" db="EMBL/GenBank/DDBJ databases">
        <title>Neisseria weixii sp. nov. isolated from the rectal contents of plateau pika (Ochotona cruzoniae).</title>
        <authorList>
            <person name="Zhang G."/>
        </authorList>
    </citation>
    <scope>NUCLEOTIDE SEQUENCE [LARGE SCALE GENOMIC DNA]</scope>
    <source>
        <strain evidence="1 2">10009</strain>
    </source>
</reference>
<protein>
    <submittedName>
        <fullName evidence="1">DUF3168 domain-containing protein</fullName>
    </submittedName>
</protein>
<dbReference type="AlphaFoldDB" id="A0A3N4N585"/>
<keyword evidence="2" id="KW-1185">Reference proteome</keyword>
<name>A0A3N4N585_9NEIS</name>
<dbReference type="OrthoDB" id="8641784at2"/>
<evidence type="ECO:0000313" key="1">
    <source>
        <dbReference type="EMBL" id="RPD90515.1"/>
    </source>
</evidence>
<comment type="caution">
    <text evidence="1">The sequence shown here is derived from an EMBL/GenBank/DDBJ whole genome shotgun (WGS) entry which is preliminary data.</text>
</comment>
<accession>A0A3N4N585</accession>